<gene>
    <name evidence="1" type="ORF">QQA45_04945</name>
</gene>
<organism evidence="1 2">
    <name type="scientific">Sneathia sanguinegens</name>
    <dbReference type="NCBI Taxonomy" id="40543"/>
    <lineage>
        <taxon>Bacteria</taxon>
        <taxon>Fusobacteriati</taxon>
        <taxon>Fusobacteriota</taxon>
        <taxon>Fusobacteriia</taxon>
        <taxon>Fusobacteriales</taxon>
        <taxon>Leptotrichiaceae</taxon>
        <taxon>Sneathia</taxon>
    </lineage>
</organism>
<sequence length="156" mass="18308">MNNLYNAQLINDKNTLDTLCFLLKIDKKLFLVLPSNKANFTKILISKFSVNFLFDIKEENISRTKDLVYIYIDCVYFDKNDILKDNRPQFLISDMHKLVYTTKEDFDYTQKKENCFVNILENGIDKTIPFKKVPFSLLTKENKVYGVVIGDKVVEL</sequence>
<comment type="caution">
    <text evidence="1">The sequence shown here is derived from an EMBL/GenBank/DDBJ whole genome shotgun (WGS) entry which is preliminary data.</text>
</comment>
<dbReference type="EMBL" id="JASSPP010000007">
    <property type="protein sequence ID" value="MDK9580862.1"/>
    <property type="molecule type" value="Genomic_DNA"/>
</dbReference>
<dbReference type="Proteomes" id="UP001225134">
    <property type="component" value="Unassembled WGS sequence"/>
</dbReference>
<reference evidence="1 2" key="1">
    <citation type="submission" date="2023-06" db="EMBL/GenBank/DDBJ databases">
        <title>Antibody response to the Sneathia vaginalis cytopathogenic toxin A during pregnancy.</title>
        <authorList>
            <person name="Mccoy Z.T."/>
            <person name="Serrano M.G."/>
            <person name="Spaine K."/>
            <person name="Edwards D.J."/>
            <person name="Buck G.A."/>
            <person name="Jefferson K."/>
        </authorList>
    </citation>
    <scope>NUCLEOTIDE SEQUENCE [LARGE SCALE GENOMIC DNA]</scope>
    <source>
        <strain evidence="1 2">CCUG 42621</strain>
    </source>
</reference>
<keyword evidence="2" id="KW-1185">Reference proteome</keyword>
<evidence type="ECO:0008006" key="3">
    <source>
        <dbReference type="Google" id="ProtNLM"/>
    </source>
</evidence>
<accession>A0ABT7HL05</accession>
<dbReference type="RefSeq" id="WP_285153113.1">
    <property type="nucleotide sequence ID" value="NZ_JASSPP010000007.1"/>
</dbReference>
<proteinExistence type="predicted"/>
<evidence type="ECO:0000313" key="1">
    <source>
        <dbReference type="EMBL" id="MDK9580862.1"/>
    </source>
</evidence>
<evidence type="ECO:0000313" key="2">
    <source>
        <dbReference type="Proteomes" id="UP001225134"/>
    </source>
</evidence>
<protein>
    <recommendedName>
        <fullName evidence="3">CheW-like domain-containing protein</fullName>
    </recommendedName>
</protein>
<name>A0ABT7HL05_9FUSO</name>